<comment type="caution">
    <text evidence="7">The sequence shown here is derived from an EMBL/GenBank/DDBJ whole genome shotgun (WGS) entry which is preliminary data.</text>
</comment>
<keyword evidence="3 6" id="KW-0812">Transmembrane</keyword>
<feature type="transmembrane region" description="Helical" evidence="6">
    <location>
        <begin position="406"/>
        <end position="427"/>
    </location>
</feature>
<evidence type="ECO:0000256" key="4">
    <source>
        <dbReference type="ARBA" id="ARBA00022989"/>
    </source>
</evidence>
<feature type="transmembrane region" description="Helical" evidence="6">
    <location>
        <begin position="348"/>
        <end position="368"/>
    </location>
</feature>
<dbReference type="InterPro" id="IPR002797">
    <property type="entry name" value="Polysacc_synth"/>
</dbReference>
<evidence type="ECO:0008006" key="9">
    <source>
        <dbReference type="Google" id="ProtNLM"/>
    </source>
</evidence>
<feature type="transmembrane region" description="Helical" evidence="6">
    <location>
        <begin position="20"/>
        <end position="43"/>
    </location>
</feature>
<feature type="transmembrane region" description="Helical" evidence="6">
    <location>
        <begin position="55"/>
        <end position="75"/>
    </location>
</feature>
<dbReference type="PANTHER" id="PTHR30250:SF11">
    <property type="entry name" value="O-ANTIGEN TRANSPORTER-RELATED"/>
    <property type="match status" value="1"/>
</dbReference>
<evidence type="ECO:0000313" key="7">
    <source>
        <dbReference type="EMBL" id="GJE00436.1"/>
    </source>
</evidence>
<evidence type="ECO:0000256" key="6">
    <source>
        <dbReference type="SAM" id="Phobius"/>
    </source>
</evidence>
<comment type="subcellular location">
    <subcellularLocation>
        <location evidence="1">Cell membrane</location>
        <topology evidence="1">Multi-pass membrane protein</topology>
    </subcellularLocation>
</comment>
<dbReference type="Proteomes" id="UP001055153">
    <property type="component" value="Unassembled WGS sequence"/>
</dbReference>
<proteinExistence type="predicted"/>
<evidence type="ECO:0000256" key="1">
    <source>
        <dbReference type="ARBA" id="ARBA00004651"/>
    </source>
</evidence>
<feature type="transmembrane region" description="Helical" evidence="6">
    <location>
        <begin position="380"/>
        <end position="400"/>
    </location>
</feature>
<evidence type="ECO:0000313" key="8">
    <source>
        <dbReference type="Proteomes" id="UP001055153"/>
    </source>
</evidence>
<sequence>MTVGASFGDSRMAPDTGGLARSAAAVFGVRIAAAGFAFGAQALMARLMGGAEYGIFASVWVWTALLGHASTWGLSQAASRFLPAYRATGETDLARGYIAFGAAVSLGVGALLAGAGAAVVILVPGAVAEPYAAPLLVAALVLPLFALQDYCEGLARAQHWTLLAIAPPYLLRQGLIMAAMLAALALGAPPEAATAVACTLIATALALAVQAALLSSRLRQVLPPGRRAWPWRRWMNAALPIGLIDLAGSGFAFADVLVLGFLLEPEAVGVYFAATRLLQFLAFVHYAASAVTAPRIAEAGALDDQTGLDRLVRHWSRLTLLATLATGLGLLAASPLLLGLFGAGFRSALPLLAILVAGHVGAAAFGPAEDVLTMLGAERLCAAITLAVLGFSIVLMLLLVPGLGVTGAALSAALAVALRGCLLAAAARLRLGVVTPAFAGSLA</sequence>
<dbReference type="EMBL" id="BPQQ01000025">
    <property type="protein sequence ID" value="GJE00436.1"/>
    <property type="molecule type" value="Genomic_DNA"/>
</dbReference>
<dbReference type="InterPro" id="IPR050833">
    <property type="entry name" value="Poly_Biosynth_Transport"/>
</dbReference>
<dbReference type="Pfam" id="PF01943">
    <property type="entry name" value="Polysacc_synt"/>
    <property type="match status" value="1"/>
</dbReference>
<feature type="transmembrane region" description="Helical" evidence="6">
    <location>
        <begin position="318"/>
        <end position="342"/>
    </location>
</feature>
<evidence type="ECO:0000256" key="5">
    <source>
        <dbReference type="ARBA" id="ARBA00023136"/>
    </source>
</evidence>
<dbReference type="RefSeq" id="WP_373324680.1">
    <property type="nucleotide sequence ID" value="NZ_BPQQ01000025.1"/>
</dbReference>
<keyword evidence="5 6" id="KW-0472">Membrane</keyword>
<feature type="transmembrane region" description="Helical" evidence="6">
    <location>
        <begin position="131"/>
        <end position="148"/>
    </location>
</feature>
<reference evidence="7" key="2">
    <citation type="submission" date="2021-08" db="EMBL/GenBank/DDBJ databases">
        <authorList>
            <person name="Tani A."/>
            <person name="Ola A."/>
            <person name="Ogura Y."/>
            <person name="Katsura K."/>
            <person name="Hayashi T."/>
        </authorList>
    </citation>
    <scope>NUCLEOTIDE SEQUENCE</scope>
    <source>
        <strain evidence="7">DSM 17168</strain>
    </source>
</reference>
<accession>A0ABQ4SDG7</accession>
<keyword evidence="2" id="KW-1003">Cell membrane</keyword>
<keyword evidence="4 6" id="KW-1133">Transmembrane helix</keyword>
<protein>
    <recommendedName>
        <fullName evidence="9">Polysaccharide biosynthesis protein C-terminal domain-containing protein</fullName>
    </recommendedName>
</protein>
<dbReference type="PANTHER" id="PTHR30250">
    <property type="entry name" value="PST FAMILY PREDICTED COLANIC ACID TRANSPORTER"/>
    <property type="match status" value="1"/>
</dbReference>
<name>A0ABQ4SDG7_9HYPH</name>
<evidence type="ECO:0000256" key="3">
    <source>
        <dbReference type="ARBA" id="ARBA00022692"/>
    </source>
</evidence>
<gene>
    <name evidence="7" type="ORF">GMJLKIPL_2358</name>
</gene>
<feature type="transmembrane region" description="Helical" evidence="6">
    <location>
        <begin position="169"/>
        <end position="188"/>
    </location>
</feature>
<feature type="transmembrane region" description="Helical" evidence="6">
    <location>
        <begin position="268"/>
        <end position="288"/>
    </location>
</feature>
<feature type="transmembrane region" description="Helical" evidence="6">
    <location>
        <begin position="96"/>
        <end position="125"/>
    </location>
</feature>
<reference evidence="7" key="1">
    <citation type="journal article" date="2021" name="Front. Microbiol.">
        <title>Comprehensive Comparative Genomics and Phenotyping of Methylobacterium Species.</title>
        <authorList>
            <person name="Alessa O."/>
            <person name="Ogura Y."/>
            <person name="Fujitani Y."/>
            <person name="Takami H."/>
            <person name="Hayashi T."/>
            <person name="Sahin N."/>
            <person name="Tani A."/>
        </authorList>
    </citation>
    <scope>NUCLEOTIDE SEQUENCE</scope>
    <source>
        <strain evidence="7">DSM 17168</strain>
    </source>
</reference>
<organism evidence="7 8">
    <name type="scientific">Methylobacterium isbiliense</name>
    <dbReference type="NCBI Taxonomy" id="315478"/>
    <lineage>
        <taxon>Bacteria</taxon>
        <taxon>Pseudomonadati</taxon>
        <taxon>Pseudomonadota</taxon>
        <taxon>Alphaproteobacteria</taxon>
        <taxon>Hyphomicrobiales</taxon>
        <taxon>Methylobacteriaceae</taxon>
        <taxon>Methylobacterium</taxon>
    </lineage>
</organism>
<feature type="transmembrane region" description="Helical" evidence="6">
    <location>
        <begin position="194"/>
        <end position="216"/>
    </location>
</feature>
<evidence type="ECO:0000256" key="2">
    <source>
        <dbReference type="ARBA" id="ARBA00022475"/>
    </source>
</evidence>
<keyword evidence="8" id="KW-1185">Reference proteome</keyword>
<feature type="transmembrane region" description="Helical" evidence="6">
    <location>
        <begin position="237"/>
        <end position="262"/>
    </location>
</feature>